<dbReference type="InterPro" id="IPR004947">
    <property type="entry name" value="DNase_II"/>
</dbReference>
<reference evidence="4" key="1">
    <citation type="submission" date="2012-12" db="EMBL/GenBank/DDBJ databases">
        <title>Identification and characterization of a phenylalanine ammonia-lyase gene family in Isatis indigotica Fort.</title>
        <authorList>
            <person name="Liu Q."/>
            <person name="Chen J."/>
            <person name="Zhou X."/>
            <person name="Di P."/>
            <person name="Xiao Y."/>
            <person name="Xuan H."/>
            <person name="Zhang L."/>
            <person name="Chen W."/>
        </authorList>
    </citation>
    <scope>NUCLEOTIDE SEQUENCE</scope>
    <source>
        <tissue evidence="4">Salivary gland</tissue>
    </source>
</reference>
<keyword evidence="2" id="KW-0378">Hydrolase</keyword>
<feature type="chain" id="PRO_5005518008" evidence="3">
    <location>
        <begin position="27"/>
        <end position="211"/>
    </location>
</feature>
<accession>A0A0K8RG30</accession>
<dbReference type="PANTHER" id="PTHR10858">
    <property type="entry name" value="DEOXYRIBONUCLEASE II"/>
    <property type="match status" value="1"/>
</dbReference>
<name>A0A0K8RG30_IXORI</name>
<proteinExistence type="evidence at transcript level"/>
<keyword evidence="4" id="KW-0255">Endonuclease</keyword>
<dbReference type="GO" id="GO:0004531">
    <property type="term" value="F:deoxyribonuclease II activity"/>
    <property type="evidence" value="ECO:0007669"/>
    <property type="project" value="InterPro"/>
</dbReference>
<dbReference type="Pfam" id="PF03265">
    <property type="entry name" value="DNase_II"/>
    <property type="match status" value="1"/>
</dbReference>
<dbReference type="EMBL" id="GADI01003718">
    <property type="protein sequence ID" value="JAA70090.1"/>
    <property type="molecule type" value="mRNA"/>
</dbReference>
<organism evidence="4">
    <name type="scientific">Ixodes ricinus</name>
    <name type="common">Common tick</name>
    <name type="synonym">Acarus ricinus</name>
    <dbReference type="NCBI Taxonomy" id="34613"/>
    <lineage>
        <taxon>Eukaryota</taxon>
        <taxon>Metazoa</taxon>
        <taxon>Ecdysozoa</taxon>
        <taxon>Arthropoda</taxon>
        <taxon>Chelicerata</taxon>
        <taxon>Arachnida</taxon>
        <taxon>Acari</taxon>
        <taxon>Parasitiformes</taxon>
        <taxon>Ixodida</taxon>
        <taxon>Ixodoidea</taxon>
        <taxon>Ixodidae</taxon>
        <taxon>Ixodinae</taxon>
        <taxon>Ixodes</taxon>
    </lineage>
</organism>
<protein>
    <submittedName>
        <fullName evidence="4">Putative endonuclease</fullName>
    </submittedName>
</protein>
<evidence type="ECO:0000256" key="1">
    <source>
        <dbReference type="ARBA" id="ARBA00007527"/>
    </source>
</evidence>
<evidence type="ECO:0000256" key="2">
    <source>
        <dbReference type="ARBA" id="ARBA00022801"/>
    </source>
</evidence>
<comment type="similarity">
    <text evidence="1">Belongs to the DNase II family.</text>
</comment>
<feature type="signal peptide" evidence="3">
    <location>
        <begin position="1"/>
        <end position="26"/>
    </location>
</feature>
<evidence type="ECO:0000256" key="3">
    <source>
        <dbReference type="SAM" id="SignalP"/>
    </source>
</evidence>
<keyword evidence="4" id="KW-0540">Nuclease</keyword>
<sequence length="211" mass="24494">MRNYYIMWHPIRSIVAVLTLLKTVNSDSVKHKHHVHCKNHRNQNVDWFVVYKLPKMNKIKTTDSYYVTPDGEEIAYFDSTMNTSHSPRWKQSRQSIYGEDNPVAYTLSPLFRRSKPTHHALTTEATGLWTCLGDPSYGMKLRRTATHLARRAHLQLWRVLVHQVCQVKATAMLPPMFQQVTQVFVYFSILLFGSGIYYSKAPPVSYAVHLV</sequence>
<dbReference type="GO" id="GO:0006309">
    <property type="term" value="P:apoptotic DNA fragmentation"/>
    <property type="evidence" value="ECO:0007669"/>
    <property type="project" value="TreeGrafter"/>
</dbReference>
<dbReference type="PANTHER" id="PTHR10858:SF23">
    <property type="entry name" value="DEOXYRIBONUCLEASE II"/>
    <property type="match status" value="1"/>
</dbReference>
<keyword evidence="3" id="KW-0732">Signal</keyword>
<dbReference type="AlphaFoldDB" id="A0A0K8RG30"/>
<evidence type="ECO:0000313" key="4">
    <source>
        <dbReference type="EMBL" id="JAA70090.1"/>
    </source>
</evidence>